<evidence type="ECO:0000259" key="2">
    <source>
        <dbReference type="Pfam" id="PF00769"/>
    </source>
</evidence>
<dbReference type="Gene3D" id="6.10.360.10">
    <property type="match status" value="1"/>
</dbReference>
<keyword evidence="1" id="KW-0175">Coiled coil</keyword>
<dbReference type="InterPro" id="IPR011259">
    <property type="entry name" value="ERM_C_dom"/>
</dbReference>
<evidence type="ECO:0000256" key="1">
    <source>
        <dbReference type="SAM" id="Coils"/>
    </source>
</evidence>
<evidence type="ECO:0000313" key="3">
    <source>
        <dbReference type="EMBL" id="CAF0743934.1"/>
    </source>
</evidence>
<dbReference type="Pfam" id="PF00769">
    <property type="entry name" value="ERM_C"/>
    <property type="match status" value="1"/>
</dbReference>
<proteinExistence type="predicted"/>
<comment type="caution">
    <text evidence="3">The sequence shown here is derived from an EMBL/GenBank/DDBJ whole genome shotgun (WGS) entry which is preliminary data.</text>
</comment>
<dbReference type="OrthoDB" id="6018897at2759"/>
<reference evidence="3" key="1">
    <citation type="submission" date="2021-02" db="EMBL/GenBank/DDBJ databases">
        <authorList>
            <person name="Nowell W R."/>
        </authorList>
    </citation>
    <scope>NUCLEOTIDE SEQUENCE</scope>
</reference>
<dbReference type="Proteomes" id="UP000663852">
    <property type="component" value="Unassembled WGS sequence"/>
</dbReference>
<dbReference type="AlphaFoldDB" id="A0A813P029"/>
<accession>A0A813P029</accession>
<dbReference type="EMBL" id="CAJNOJ010000004">
    <property type="protein sequence ID" value="CAF0743934.1"/>
    <property type="molecule type" value="Genomic_DNA"/>
</dbReference>
<evidence type="ECO:0000313" key="4">
    <source>
        <dbReference type="Proteomes" id="UP000663852"/>
    </source>
</evidence>
<dbReference type="GO" id="GO:0003779">
    <property type="term" value="F:actin binding"/>
    <property type="evidence" value="ECO:0007669"/>
    <property type="project" value="InterPro"/>
</dbReference>
<dbReference type="InterPro" id="IPR008954">
    <property type="entry name" value="Moesin_tail_sf"/>
</dbReference>
<protein>
    <recommendedName>
        <fullName evidence="2">Ezrin/radixin/moesin C-terminal domain-containing protein</fullName>
    </recommendedName>
</protein>
<feature type="coiled-coil region" evidence="1">
    <location>
        <begin position="195"/>
        <end position="224"/>
    </location>
</feature>
<gene>
    <name evidence="3" type="ORF">EDS130_LOCUS1907</name>
</gene>
<organism evidence="3 4">
    <name type="scientific">Adineta ricciae</name>
    <name type="common">Rotifer</name>
    <dbReference type="NCBI Taxonomy" id="249248"/>
    <lineage>
        <taxon>Eukaryota</taxon>
        <taxon>Metazoa</taxon>
        <taxon>Spiralia</taxon>
        <taxon>Gnathifera</taxon>
        <taxon>Rotifera</taxon>
        <taxon>Eurotatoria</taxon>
        <taxon>Bdelloidea</taxon>
        <taxon>Adinetida</taxon>
        <taxon>Adinetidae</taxon>
        <taxon>Adineta</taxon>
    </lineage>
</organism>
<name>A0A813P029_ADIRI</name>
<dbReference type="SUPFAM" id="SSF48678">
    <property type="entry name" value="Moesin tail domain"/>
    <property type="match status" value="1"/>
</dbReference>
<dbReference type="PANTHER" id="PTHR23281">
    <property type="entry name" value="MERLIN/MOESIN/EZRIN/RADIXIN"/>
    <property type="match status" value="1"/>
</dbReference>
<dbReference type="InterPro" id="IPR011174">
    <property type="entry name" value="ERM"/>
</dbReference>
<feature type="domain" description="Ezrin/radixin/moesin C-terminal" evidence="2">
    <location>
        <begin position="198"/>
        <end position="271"/>
    </location>
</feature>
<feature type="coiled-coil region" evidence="1">
    <location>
        <begin position="67"/>
        <end position="101"/>
    </location>
</feature>
<sequence>MRIIARERELRFQAEKRRDEIAREFLDYQQQMKEIHDTLPKYQEAAELLARKAHLSGEEARLQAAKALEIESQLERCRYEMNRNEEEKRLYARQINECEQVISTLVNDSAKNSHHHPSYYHEFNLLSSTIEQRRKEADELKLEVAKWRVAEAAAREKLLAITQLNQSLAFTNAAVHAQVRTTALSPPPYQPIGCVQESNERVQLMEKQSKQAQLALQLQDLKNVIQSKKIEERQTSLDKAYEESLAIGDNKYSTIQKARSGTALKRMAMLQDL</sequence>